<gene>
    <name evidence="7" type="ORF">ACE1CA_17940</name>
</gene>
<keyword evidence="3" id="KW-0238">DNA-binding</keyword>
<evidence type="ECO:0000259" key="5">
    <source>
        <dbReference type="Pfam" id="PF01526"/>
    </source>
</evidence>
<feature type="domain" description="DUF4158" evidence="6">
    <location>
        <begin position="5"/>
        <end position="172"/>
    </location>
</feature>
<dbReference type="Proteomes" id="UP001576780">
    <property type="component" value="Unassembled WGS sequence"/>
</dbReference>
<dbReference type="InterPro" id="IPR025296">
    <property type="entry name" value="DUF4158"/>
</dbReference>
<dbReference type="EMBL" id="JBHFNT010000150">
    <property type="protein sequence ID" value="MFB2836416.1"/>
    <property type="molecule type" value="Genomic_DNA"/>
</dbReference>
<name>A0ABV4WNW9_9CYAN</name>
<dbReference type="InterPro" id="IPR047653">
    <property type="entry name" value="Tn3-like_transpos"/>
</dbReference>
<proteinExistence type="inferred from homology"/>
<dbReference type="Pfam" id="PF01526">
    <property type="entry name" value="DDE_Tnp_Tn3"/>
    <property type="match status" value="1"/>
</dbReference>
<dbReference type="NCBIfam" id="NF033527">
    <property type="entry name" value="transpos_Tn3"/>
    <property type="match status" value="1"/>
</dbReference>
<dbReference type="RefSeq" id="WP_413278800.1">
    <property type="nucleotide sequence ID" value="NZ_JBHFNT010000150.1"/>
</dbReference>
<keyword evidence="2" id="KW-0815">Transposition</keyword>
<accession>A0ABV4WNW9</accession>
<evidence type="ECO:0000256" key="4">
    <source>
        <dbReference type="ARBA" id="ARBA00023172"/>
    </source>
</evidence>
<feature type="domain" description="Tn3 transposase DDE" evidence="5">
    <location>
        <begin position="589"/>
        <end position="978"/>
    </location>
</feature>
<organism evidence="7 8">
    <name type="scientific">Floridaenema evergladense BLCC-F167</name>
    <dbReference type="NCBI Taxonomy" id="3153639"/>
    <lineage>
        <taxon>Bacteria</taxon>
        <taxon>Bacillati</taxon>
        <taxon>Cyanobacteriota</taxon>
        <taxon>Cyanophyceae</taxon>
        <taxon>Oscillatoriophycideae</taxon>
        <taxon>Aerosakkonematales</taxon>
        <taxon>Aerosakkonemataceae</taxon>
        <taxon>Floridanema</taxon>
        <taxon>Floridanema evergladense</taxon>
    </lineage>
</organism>
<evidence type="ECO:0000313" key="8">
    <source>
        <dbReference type="Proteomes" id="UP001576780"/>
    </source>
</evidence>
<sequence length="1009" mass="114739">MPVEFLTIAQQKCYGRYADEPTPTQLERYFYLDDRERQLVNRRRGAHNRLGFALQLCTVRFLGTFLVNPTDVPPGVVNYLAQQLEIKDIQCLSHYLERTTTHREHAGEIQRLYGYRDFHDPPEYWRLVRWLYRRAWLSAERPSVLFDLTTARLVERKILLPGVTTLTRLIARIRERANQRLEQALFRLAHPQQRVNLEKLLVVGENSRQTPFEQLRKSPTRISASGLVAALQRLVSIRALGVNELNFTKIPTARLQLLARTAAGSKAQAIARMPEPRRIATLLAFAYVWQVVAMDDAIDVLDSLVRELLAFSQRQGIKERLRTLKDLDAAALLLSAACQVLLDPDYSDPVVRPTVFELFDSDELAKAIETVNELARPEYDNDYYELMRQRWRQVRRFLPHLLKTIEFQATEAGQPVLQAWHFLKSIEGVRKPDWDSAPLQIVTSPSWWRWLVDENGQFNRQAFTFCVLQALRAALRRRDLFVFPSRRWGNPGSQLLQGEAWIAAKPQVCRLLEREPTPMKELENLAVQLGEAYQRTTANFSDNVAVRINLVDGKETLVLTGLEKIEEPSSLKLLRQQVENLLPRVDLPELLLEVQALTGFASEFTHISEATARVQDLPTSICAVLLAEACNIGLEPLVRADVPALTKDRLSWVKHNYLRQETIIKANARLVDAQTNIPLAQSWGGGEVASADGLRFQVPVRTINAGPNPKYFGVGRGITYYNFTSDQFTGFHSILIPGTLRDSLFLLEGLLEQQTSLRPTEIMTDTAGYSDIVFGLFWLLGYQFSPRLADIGEARFWRIDATANYGVLDGLAKNRINTDLIAQNWEDLLRVAGSLKLGTVSASDLMYALQGGKNPSSLSKAIAELGRVAKTLYLLAYIDDEAYRRRILIQLNRGESRHSLGRAVFHGQRGELRQRYREGQEDQLSALGLVVNAIVLWNTLYSNAALNHLRATQAEVNPEDITRLSPLKYKHINMLGRYHFSLPEAVLRGEMRPLRDASAPHPNPEILWG</sequence>
<comment type="similarity">
    <text evidence="1">Belongs to the transposase 7 family.</text>
</comment>
<evidence type="ECO:0000259" key="6">
    <source>
        <dbReference type="Pfam" id="PF13700"/>
    </source>
</evidence>
<comment type="caution">
    <text evidence="7">The sequence shown here is derived from an EMBL/GenBank/DDBJ whole genome shotgun (WGS) entry which is preliminary data.</text>
</comment>
<evidence type="ECO:0000313" key="7">
    <source>
        <dbReference type="EMBL" id="MFB2836416.1"/>
    </source>
</evidence>
<keyword evidence="8" id="KW-1185">Reference proteome</keyword>
<protein>
    <submittedName>
        <fullName evidence="7">Tn3 family transposase</fullName>
    </submittedName>
</protein>
<dbReference type="Pfam" id="PF13700">
    <property type="entry name" value="DUF4158"/>
    <property type="match status" value="1"/>
</dbReference>
<evidence type="ECO:0000256" key="2">
    <source>
        <dbReference type="ARBA" id="ARBA00022578"/>
    </source>
</evidence>
<keyword evidence="4" id="KW-0233">DNA recombination</keyword>
<dbReference type="InterPro" id="IPR002513">
    <property type="entry name" value="Tn3_Tnp_DDE_dom"/>
</dbReference>
<reference evidence="7 8" key="1">
    <citation type="submission" date="2024-09" db="EMBL/GenBank/DDBJ databases">
        <title>Floridaenema gen nov. (Aerosakkonemataceae, Aerosakkonematales ord. nov., Cyanobacteria) from benthic tropical and subtropical fresh waters, with the description of four new species.</title>
        <authorList>
            <person name="Moretto J.A."/>
            <person name="Berthold D.E."/>
            <person name="Lefler F.W."/>
            <person name="Huang I.-S."/>
            <person name="Laughinghouse H. IV."/>
        </authorList>
    </citation>
    <scope>NUCLEOTIDE SEQUENCE [LARGE SCALE GENOMIC DNA]</scope>
    <source>
        <strain evidence="7 8">BLCC-F167</strain>
    </source>
</reference>
<evidence type="ECO:0000256" key="3">
    <source>
        <dbReference type="ARBA" id="ARBA00023125"/>
    </source>
</evidence>
<evidence type="ECO:0000256" key="1">
    <source>
        <dbReference type="ARBA" id="ARBA00009402"/>
    </source>
</evidence>